<dbReference type="InterPro" id="IPR051606">
    <property type="entry name" value="Polyketide_Oxido-like"/>
</dbReference>
<dbReference type="Gene3D" id="3.40.50.720">
    <property type="entry name" value="NAD(P)-binding Rossmann-like Domain"/>
    <property type="match status" value="1"/>
</dbReference>
<organism evidence="2 3">
    <name type="scientific">Corynebacterium durum F0235</name>
    <dbReference type="NCBI Taxonomy" id="1035195"/>
    <lineage>
        <taxon>Bacteria</taxon>
        <taxon>Bacillati</taxon>
        <taxon>Actinomycetota</taxon>
        <taxon>Actinomycetes</taxon>
        <taxon>Mycobacteriales</taxon>
        <taxon>Corynebacteriaceae</taxon>
        <taxon>Corynebacterium</taxon>
    </lineage>
</organism>
<dbReference type="HOGENOM" id="CLU_025711_4_5_11"/>
<dbReference type="SUPFAM" id="SSF51735">
    <property type="entry name" value="NAD(P)-binding Rossmann-fold domains"/>
    <property type="match status" value="1"/>
</dbReference>
<protein>
    <submittedName>
        <fullName evidence="2">Oxidoreductase, short chain dehydrogenase/reductase family protein</fullName>
    </submittedName>
</protein>
<dbReference type="InterPro" id="IPR016040">
    <property type="entry name" value="NAD(P)-bd_dom"/>
</dbReference>
<dbReference type="GO" id="GO:0016646">
    <property type="term" value="F:oxidoreductase activity, acting on the CH-NH group of donors, NAD or NADP as acceptor"/>
    <property type="evidence" value="ECO:0007669"/>
    <property type="project" value="TreeGrafter"/>
</dbReference>
<feature type="domain" description="NAD(P)-binding" evidence="1">
    <location>
        <begin position="7"/>
        <end position="201"/>
    </location>
</feature>
<dbReference type="PANTHER" id="PTHR43355">
    <property type="entry name" value="FLAVIN REDUCTASE (NADPH)"/>
    <property type="match status" value="1"/>
</dbReference>
<comment type="caution">
    <text evidence="2">The sequence shown here is derived from an EMBL/GenBank/DDBJ whole genome shotgun (WGS) entry which is preliminary data.</text>
</comment>
<dbReference type="PATRIC" id="fig|1035195.3.peg.676"/>
<dbReference type="RefSeq" id="WP_006063001.1">
    <property type="nucleotide sequence ID" value="NZ_KB290828.1"/>
</dbReference>
<evidence type="ECO:0000313" key="3">
    <source>
        <dbReference type="Proteomes" id="UP000010445"/>
    </source>
</evidence>
<dbReference type="Proteomes" id="UP000010445">
    <property type="component" value="Unassembled WGS sequence"/>
</dbReference>
<evidence type="ECO:0000313" key="2">
    <source>
        <dbReference type="EMBL" id="EKX91385.1"/>
    </source>
</evidence>
<dbReference type="OrthoDB" id="3763081at2"/>
<dbReference type="eggNOG" id="COG0702">
    <property type="taxonomic scope" value="Bacteria"/>
</dbReference>
<dbReference type="InterPro" id="IPR036291">
    <property type="entry name" value="NAD(P)-bd_dom_sf"/>
</dbReference>
<gene>
    <name evidence="2" type="ORF">HMPREF9997_00757</name>
</gene>
<reference evidence="2 3" key="1">
    <citation type="submission" date="2012-05" db="EMBL/GenBank/DDBJ databases">
        <authorList>
            <person name="Weinstock G."/>
            <person name="Sodergren E."/>
            <person name="Lobos E.A."/>
            <person name="Fulton L."/>
            <person name="Fulton R."/>
            <person name="Courtney L."/>
            <person name="Fronick C."/>
            <person name="O'Laughlin M."/>
            <person name="Godfrey J."/>
            <person name="Wilson R.M."/>
            <person name="Miner T."/>
            <person name="Farmer C."/>
            <person name="Delehaunty K."/>
            <person name="Cordes M."/>
            <person name="Minx P."/>
            <person name="Tomlinson C."/>
            <person name="Chen J."/>
            <person name="Wollam A."/>
            <person name="Pepin K.H."/>
            <person name="Bhonagiri V."/>
            <person name="Zhang X."/>
            <person name="Suruliraj S."/>
            <person name="Warren W."/>
            <person name="Mitreva M."/>
            <person name="Mardis E.R."/>
            <person name="Wilson R.K."/>
        </authorList>
    </citation>
    <scope>NUCLEOTIDE SEQUENCE [LARGE SCALE GENOMIC DNA]</scope>
    <source>
        <strain evidence="2 3">F0235</strain>
    </source>
</reference>
<accession>L1MK27</accession>
<sequence>MKILVPGATGTVGRSVVEQALSRGHDVIAVARTPEKLEISHERLTKAAVDILDVDALTPWLEGVDAVVSTVGVGTANTPTQLYSAGTKNLLTAMGQHGVERLVVISSEVAEHWAHQGLLKLWIVLPLLQHFLGATYDDMRRMDIVLWESDARWTAIRAPRIQPVRPGKEKNRYRLSASAPVPRGWMITAPDMATALLDIAERNDLNRRHVYVAN</sequence>
<proteinExistence type="predicted"/>
<dbReference type="STRING" id="1035195.HMPREF9997_00757"/>
<dbReference type="EMBL" id="AMEM01000012">
    <property type="protein sequence ID" value="EKX91385.1"/>
    <property type="molecule type" value="Genomic_DNA"/>
</dbReference>
<name>L1MK27_9CORY</name>
<keyword evidence="3" id="KW-1185">Reference proteome</keyword>
<dbReference type="PANTHER" id="PTHR43355:SF2">
    <property type="entry name" value="FLAVIN REDUCTASE (NADPH)"/>
    <property type="match status" value="1"/>
</dbReference>
<dbReference type="Pfam" id="PF13460">
    <property type="entry name" value="NAD_binding_10"/>
    <property type="match status" value="1"/>
</dbReference>
<evidence type="ECO:0000259" key="1">
    <source>
        <dbReference type="Pfam" id="PF13460"/>
    </source>
</evidence>
<dbReference type="AlphaFoldDB" id="L1MK27"/>